<dbReference type="HOGENOM" id="CLU_107424_0_0_1"/>
<dbReference type="InParanoid" id="S8EZ79"/>
<dbReference type="eggNOG" id="ENOG502RBQ0">
    <property type="taxonomic scope" value="Eukaryota"/>
</dbReference>
<dbReference type="AlphaFoldDB" id="S8EZ79"/>
<reference evidence="1 2" key="1">
    <citation type="journal article" date="2012" name="Science">
        <title>The Paleozoic origin of enzymatic lignin decomposition reconstructed from 31 fungal genomes.</title>
        <authorList>
            <person name="Floudas D."/>
            <person name="Binder M."/>
            <person name="Riley R."/>
            <person name="Barry K."/>
            <person name="Blanchette R.A."/>
            <person name="Henrissat B."/>
            <person name="Martinez A.T."/>
            <person name="Otillar R."/>
            <person name="Spatafora J.W."/>
            <person name="Yadav J.S."/>
            <person name="Aerts A."/>
            <person name="Benoit I."/>
            <person name="Boyd A."/>
            <person name="Carlson A."/>
            <person name="Copeland A."/>
            <person name="Coutinho P.M."/>
            <person name="de Vries R.P."/>
            <person name="Ferreira P."/>
            <person name="Findley K."/>
            <person name="Foster B."/>
            <person name="Gaskell J."/>
            <person name="Glotzer D."/>
            <person name="Gorecki P."/>
            <person name="Heitman J."/>
            <person name="Hesse C."/>
            <person name="Hori C."/>
            <person name="Igarashi K."/>
            <person name="Jurgens J.A."/>
            <person name="Kallen N."/>
            <person name="Kersten P."/>
            <person name="Kohler A."/>
            <person name="Kuees U."/>
            <person name="Kumar T.K.A."/>
            <person name="Kuo A."/>
            <person name="LaButti K."/>
            <person name="Larrondo L.F."/>
            <person name="Lindquist E."/>
            <person name="Ling A."/>
            <person name="Lombard V."/>
            <person name="Lucas S."/>
            <person name="Lundell T."/>
            <person name="Martin R."/>
            <person name="McLaughlin D.J."/>
            <person name="Morgenstern I."/>
            <person name="Morin E."/>
            <person name="Murat C."/>
            <person name="Nagy L.G."/>
            <person name="Nolan M."/>
            <person name="Ohm R.A."/>
            <person name="Patyshakuliyeva A."/>
            <person name="Rokas A."/>
            <person name="Ruiz-Duenas F.J."/>
            <person name="Sabat G."/>
            <person name="Salamov A."/>
            <person name="Samejima M."/>
            <person name="Schmutz J."/>
            <person name="Slot J.C."/>
            <person name="St John F."/>
            <person name="Stenlid J."/>
            <person name="Sun H."/>
            <person name="Sun S."/>
            <person name="Syed K."/>
            <person name="Tsang A."/>
            <person name="Wiebenga A."/>
            <person name="Young D."/>
            <person name="Pisabarro A."/>
            <person name="Eastwood D.C."/>
            <person name="Martin F."/>
            <person name="Cullen D."/>
            <person name="Grigoriev I.V."/>
            <person name="Hibbett D.S."/>
        </authorList>
    </citation>
    <scope>NUCLEOTIDE SEQUENCE</scope>
    <source>
        <strain evidence="2">FP-58527</strain>
    </source>
</reference>
<proteinExistence type="predicted"/>
<dbReference type="STRING" id="743788.S8EZ79"/>
<feature type="non-terminal residue" evidence="1">
    <location>
        <position position="225"/>
    </location>
</feature>
<dbReference type="Proteomes" id="UP000015241">
    <property type="component" value="Unassembled WGS sequence"/>
</dbReference>
<sequence>MTRLETRSGRSISISSLSTESDVSGIALPISITNATADESVLLIPDTDYIVPTPGTYVVFQLDPVQMVAPLDDPELNAAAVKIQPKKYVGYVYEVHELTLPDNPDHKCCIELVGKGICKEDEDALVDRTMCTPVFPAKEHPLSRRPLRPKPSFPFTDCYHYTFATPVVRIPTKNHPLANAVTLPEHDFMADSLYVCEDRRARRTLRRAREQQLARRPSSPQAESE</sequence>
<protein>
    <submittedName>
        <fullName evidence="1">Uncharacterized protein</fullName>
    </submittedName>
</protein>
<dbReference type="EMBL" id="KE504221">
    <property type="protein sequence ID" value="EPS94835.1"/>
    <property type="molecule type" value="Genomic_DNA"/>
</dbReference>
<keyword evidence="2" id="KW-1185">Reference proteome</keyword>
<name>S8EZ79_FOMSC</name>
<organism evidence="1 2">
    <name type="scientific">Fomitopsis schrenkii</name>
    <name type="common">Brown rot fungus</name>
    <dbReference type="NCBI Taxonomy" id="2126942"/>
    <lineage>
        <taxon>Eukaryota</taxon>
        <taxon>Fungi</taxon>
        <taxon>Dikarya</taxon>
        <taxon>Basidiomycota</taxon>
        <taxon>Agaricomycotina</taxon>
        <taxon>Agaricomycetes</taxon>
        <taxon>Polyporales</taxon>
        <taxon>Fomitopsis</taxon>
    </lineage>
</organism>
<accession>S8EZ79</accession>
<dbReference type="OrthoDB" id="2930792at2759"/>
<gene>
    <name evidence="1" type="ORF">FOMPIDRAFT_1133599</name>
</gene>
<evidence type="ECO:0000313" key="1">
    <source>
        <dbReference type="EMBL" id="EPS94835.1"/>
    </source>
</evidence>
<evidence type="ECO:0000313" key="2">
    <source>
        <dbReference type="Proteomes" id="UP000015241"/>
    </source>
</evidence>